<dbReference type="InterPro" id="IPR013785">
    <property type="entry name" value="Aldolase_TIM"/>
</dbReference>
<dbReference type="InterPro" id="IPR017853">
    <property type="entry name" value="GH"/>
</dbReference>
<dbReference type="PANTHER" id="PTHR35882:SF2">
    <property type="entry name" value="PELA"/>
    <property type="match status" value="1"/>
</dbReference>
<dbReference type="InterPro" id="IPR016925">
    <property type="entry name" value="UCP029570"/>
</dbReference>
<accession>A0A845U4I0</accession>
<dbReference type="InterPro" id="IPR016062">
    <property type="entry name" value="TM1410-rel"/>
</dbReference>
<gene>
    <name evidence="2" type="ORF">GL267_00140</name>
</gene>
<dbReference type="PRINTS" id="PR01545">
    <property type="entry name" value="THEMAYE10DUF"/>
</dbReference>
<dbReference type="CDD" id="cd10922">
    <property type="entry name" value="CE4_PelA_like_C"/>
    <property type="match status" value="1"/>
</dbReference>
<dbReference type="SUPFAM" id="SSF51445">
    <property type="entry name" value="(Trans)glycosidases"/>
    <property type="match status" value="1"/>
</dbReference>
<evidence type="ECO:0000313" key="2">
    <source>
        <dbReference type="EMBL" id="NDU41089.1"/>
    </source>
</evidence>
<dbReference type="PIRSF" id="PIRSF029570">
    <property type="entry name" value="UCP029570"/>
    <property type="match status" value="1"/>
</dbReference>
<feature type="domain" description="Glycoside-hydrolase family GH114 TIM-barrel" evidence="1">
    <location>
        <begin position="61"/>
        <end position="266"/>
    </location>
</feature>
<proteinExistence type="predicted"/>
<dbReference type="Pfam" id="PF03537">
    <property type="entry name" value="Glyco_hydro_114"/>
    <property type="match status" value="1"/>
</dbReference>
<protein>
    <recommendedName>
        <fullName evidence="1">Glycoside-hydrolase family GH114 TIM-barrel domain-containing protein</fullName>
    </recommendedName>
</protein>
<dbReference type="InterPro" id="IPR004352">
    <property type="entry name" value="GH114_TIM-barrel"/>
</dbReference>
<dbReference type="RefSeq" id="WP_163095310.1">
    <property type="nucleotide sequence ID" value="NZ_CP127523.1"/>
</dbReference>
<dbReference type="Gene3D" id="3.20.20.70">
    <property type="entry name" value="Aldolase class I"/>
    <property type="match status" value="1"/>
</dbReference>
<dbReference type="EMBL" id="WNJL01000001">
    <property type="protein sequence ID" value="NDU41089.1"/>
    <property type="molecule type" value="Genomic_DNA"/>
</dbReference>
<sequence length="913" mass="100971">MPRFFRIQLILLGIFMGIATAFANPSVGFYYGNGPLPSGFQDFDWVIVNPGPERLPGTFKRHQTPFAYISVGETVPGNEAYHDLPSHCSMGTDSHWGGKIINLGDARCRAYLLHNVVDPVWQKGYHAFFLDTLDAYELVSKTPGALSAQRLGLIAFIKALKTAHPTAQLITNRGFSVFPKIRKDIVAVAAESLFDAWDQATRQYQPVKKDTREALLKELDRVKAAGTPVIVIDYLPVRIGRADWWKAAQKITHLGFIPYVTNSDLTAVGAGLREPMPRHVLMLYDRGQKEEDSSAFSAGVMPLEYLGYIPDLRPFSKPVPPAPHAGEFAGVIVWSDGKPVKNLRAYHQWLQKCRAAGIPVLFVGNFATSGNDTLYRGFDMTTPGDTLPANVQIQHQSPYLGYEMPIRARAHDFISLRAPANSRVWLSLTGDGATEDAAAITPWGGYVLAPYVLETLPNQDSRWLVDPFALYRKALRLPQMPVPDTTTESGRRLFMAHIDGDGFVSRADFPPYHIAGEVYMHRILERYRLPVTGSIIVGDLLPGDRGLYPAMAPLGVEIARAIFKLPYVEIGSHMWSHPFDWSALEAGKDYPDINLPVPGYHFSPYMEAVGAAKWINKHLAPPDKEVVIDQWSGDCEPDAQVVSLAYEAGLMNINGAPSYISKKDPSVTAVPPIGIHRGPYLQVFAPDANEDYFTNQWLGPFWGYENVIQTFEMTNTPHRLKPIDIYTHWYTATKLASLAALEKVYAWVLRQPITPVYVDDYARIALNFFTIHVARQADGFWIGDADALREMRMPPALGRPNIAASSGVAGYNRSPNGNWYVHLDGRGSAYLSLAPGTGDQSYIESANAPIVGFDPMGRGFTARLKGYVPIRIQLKNAQGCSTTVNGKSIVASVPGNISVANQNANLRVRCDKS</sequence>
<dbReference type="AlphaFoldDB" id="A0A845U4I0"/>
<evidence type="ECO:0000259" key="1">
    <source>
        <dbReference type="Pfam" id="PF03537"/>
    </source>
</evidence>
<name>A0A845U4I0_9PROT</name>
<organism evidence="2">
    <name type="scientific">Acidithiobacillus ferrianus</name>
    <dbReference type="NCBI Taxonomy" id="2678518"/>
    <lineage>
        <taxon>Bacteria</taxon>
        <taxon>Pseudomonadati</taxon>
        <taxon>Pseudomonadota</taxon>
        <taxon>Acidithiobacillia</taxon>
        <taxon>Acidithiobacillales</taxon>
        <taxon>Acidithiobacillaceae</taxon>
        <taxon>Acidithiobacillus</taxon>
    </lineage>
</organism>
<dbReference type="PANTHER" id="PTHR35882">
    <property type="entry name" value="PELA"/>
    <property type="match status" value="1"/>
</dbReference>
<reference evidence="2" key="1">
    <citation type="submission" date="2019-11" db="EMBL/GenBank/DDBJ databases">
        <title>Acidithiobacillus ferrianus sp. nov.: a facultatively anaerobic and extremely acidophilic chemolithoautotroph.</title>
        <authorList>
            <person name="Norris P.R."/>
            <person name="Falagan C."/>
            <person name="Moya-Beltran A."/>
            <person name="Castro M."/>
            <person name="Quatrini R."/>
            <person name="Johnson D.B."/>
        </authorList>
    </citation>
    <scope>NUCLEOTIDE SEQUENCE [LARGE SCALE GENOMIC DNA]</scope>
    <source>
        <strain evidence="2">MG</strain>
    </source>
</reference>
<comment type="caution">
    <text evidence="2">The sequence shown here is derived from an EMBL/GenBank/DDBJ whole genome shotgun (WGS) entry which is preliminary data.</text>
</comment>